<keyword evidence="1" id="KW-1133">Transmembrane helix</keyword>
<dbReference type="EMBL" id="QNVS01000003">
    <property type="protein sequence ID" value="REC57022.1"/>
    <property type="molecule type" value="Genomic_DNA"/>
</dbReference>
<evidence type="ECO:0000256" key="1">
    <source>
        <dbReference type="SAM" id="Phobius"/>
    </source>
</evidence>
<feature type="transmembrane region" description="Helical" evidence="1">
    <location>
        <begin position="117"/>
        <end position="135"/>
    </location>
</feature>
<accession>A0A3D9BUA6</accession>
<dbReference type="AlphaFoldDB" id="A0A3D9BUA6"/>
<dbReference type="Proteomes" id="UP000256512">
    <property type="component" value="Unassembled WGS sequence"/>
</dbReference>
<proteinExistence type="predicted"/>
<gene>
    <name evidence="2" type="ORF">DRF62_02365</name>
</gene>
<keyword evidence="1" id="KW-0812">Transmembrane</keyword>
<sequence length="170" mass="20105">MKEEILKTSQFRLGGKHRFTYIKLVGSIIVILSGFVPFTDNIWSWIDPEFNKTLDARGVLLRSDVWIESLYVSILLTSLGRLLKAYPHTYFFPIYAATYSLVMYELMRFGFNIDPDWFHRLGFLIMLLPGLYIIYRLQEYVKNLKLQDEIQFRTIERISISKTKSDEESK</sequence>
<evidence type="ECO:0000313" key="3">
    <source>
        <dbReference type="Proteomes" id="UP000256512"/>
    </source>
</evidence>
<reference evidence="2 3" key="1">
    <citation type="journal article" date="2006" name="Int. J. Syst. Evol. Microbiol.">
        <title>Chryseobacterium piscium sp. nov., isolated from fish of the South Atlantic Ocean off South Africa.</title>
        <authorList>
            <person name="de Beer H."/>
            <person name="Hugo C.J."/>
            <person name="Jooste P.J."/>
            <person name="Vancanneyt M."/>
            <person name="Coenye T."/>
            <person name="Vandamme P."/>
        </authorList>
    </citation>
    <scope>NUCLEOTIDE SEQUENCE [LARGE SCALE GENOMIC DNA]</scope>
    <source>
        <strain evidence="2 3">CCUG 51923</strain>
    </source>
</reference>
<feature type="transmembrane region" description="Helical" evidence="1">
    <location>
        <begin position="90"/>
        <end position="111"/>
    </location>
</feature>
<name>A0A3D9BUA6_9FLAO</name>
<feature type="transmembrane region" description="Helical" evidence="1">
    <location>
        <begin position="21"/>
        <end position="46"/>
    </location>
</feature>
<keyword evidence="3" id="KW-1185">Reference proteome</keyword>
<evidence type="ECO:0000313" key="2">
    <source>
        <dbReference type="EMBL" id="REC57022.1"/>
    </source>
</evidence>
<protein>
    <submittedName>
        <fullName evidence="2">Uncharacterized protein</fullName>
    </submittedName>
</protein>
<keyword evidence="1" id="KW-0472">Membrane</keyword>
<comment type="caution">
    <text evidence="2">The sequence shown here is derived from an EMBL/GenBank/DDBJ whole genome shotgun (WGS) entry which is preliminary data.</text>
</comment>
<feature type="transmembrane region" description="Helical" evidence="1">
    <location>
        <begin position="66"/>
        <end position="83"/>
    </location>
</feature>
<organism evidence="2 3">
    <name type="scientific">Chryseobacterium piscium</name>
    <dbReference type="NCBI Taxonomy" id="333702"/>
    <lineage>
        <taxon>Bacteria</taxon>
        <taxon>Pseudomonadati</taxon>
        <taxon>Bacteroidota</taxon>
        <taxon>Flavobacteriia</taxon>
        <taxon>Flavobacteriales</taxon>
        <taxon>Weeksellaceae</taxon>
        <taxon>Chryseobacterium group</taxon>
        <taxon>Chryseobacterium</taxon>
    </lineage>
</organism>